<reference evidence="3 4" key="1">
    <citation type="submission" date="2017-09" db="EMBL/GenBank/DDBJ databases">
        <authorList>
            <person name="Ehlers B."/>
            <person name="Leendertz F.H."/>
        </authorList>
    </citation>
    <scope>NUCLEOTIDE SEQUENCE [LARGE SCALE GENOMIC DNA]</scope>
    <source>
        <strain evidence="3 4">CGMCC 1.12662</strain>
    </source>
</reference>
<evidence type="ECO:0000313" key="4">
    <source>
        <dbReference type="Proteomes" id="UP000231655"/>
    </source>
</evidence>
<dbReference type="EMBL" id="OBEA01000005">
    <property type="protein sequence ID" value="SNY54642.1"/>
    <property type="molecule type" value="Genomic_DNA"/>
</dbReference>
<feature type="region of interest" description="Disordered" evidence="1">
    <location>
        <begin position="1"/>
        <end position="53"/>
    </location>
</feature>
<dbReference type="SUPFAM" id="SSF53335">
    <property type="entry name" value="S-adenosyl-L-methionine-dependent methyltransferases"/>
    <property type="match status" value="1"/>
</dbReference>
<dbReference type="Pfam" id="PF13649">
    <property type="entry name" value="Methyltransf_25"/>
    <property type="match status" value="1"/>
</dbReference>
<accession>A0A285J362</accession>
<evidence type="ECO:0000313" key="3">
    <source>
        <dbReference type="EMBL" id="SNY54642.1"/>
    </source>
</evidence>
<keyword evidence="3" id="KW-0489">Methyltransferase</keyword>
<dbReference type="GO" id="GO:0032259">
    <property type="term" value="P:methylation"/>
    <property type="evidence" value="ECO:0007669"/>
    <property type="project" value="UniProtKB-KW"/>
</dbReference>
<dbReference type="OrthoDB" id="20930at2"/>
<dbReference type="RefSeq" id="WP_143516930.1">
    <property type="nucleotide sequence ID" value="NZ_OBEA01000005.1"/>
</dbReference>
<keyword evidence="3" id="KW-0808">Transferase</keyword>
<dbReference type="CDD" id="cd02440">
    <property type="entry name" value="AdoMet_MTases"/>
    <property type="match status" value="1"/>
</dbReference>
<feature type="compositionally biased region" description="Polar residues" evidence="1">
    <location>
        <begin position="1"/>
        <end position="21"/>
    </location>
</feature>
<organism evidence="3 4">
    <name type="scientific">Pseudooceanicola antarcticus</name>
    <dbReference type="NCBI Taxonomy" id="1247613"/>
    <lineage>
        <taxon>Bacteria</taxon>
        <taxon>Pseudomonadati</taxon>
        <taxon>Pseudomonadota</taxon>
        <taxon>Alphaproteobacteria</taxon>
        <taxon>Rhodobacterales</taxon>
        <taxon>Paracoccaceae</taxon>
        <taxon>Pseudooceanicola</taxon>
    </lineage>
</organism>
<evidence type="ECO:0000256" key="1">
    <source>
        <dbReference type="SAM" id="MobiDB-lite"/>
    </source>
</evidence>
<sequence>MSRSTALQSSLPQPDTPSESNFAAARQFVAHGRRKQAEEGRESISGPGSGLEAAQPTMKLLDRVLEERQIRSILDLGCGDWNWMRHMGLAERKISYRGWDADPDLIASLTRAYGEGARIRFEMRDLTSELLPPHDLVIIRDVLFHLPHEMAQRVITRIRNASRYMIATSFFCQGQNPSWGDCAPVEIEGWGFYTIDLCAPPFSLTPFLAEALREPLCTIRGKPRYVCLFDFGSKP</sequence>
<gene>
    <name evidence="3" type="ORF">SAMN06297129_2872</name>
</gene>
<evidence type="ECO:0000259" key="2">
    <source>
        <dbReference type="Pfam" id="PF13649"/>
    </source>
</evidence>
<dbReference type="Gene3D" id="3.40.50.150">
    <property type="entry name" value="Vaccinia Virus protein VP39"/>
    <property type="match status" value="1"/>
</dbReference>
<dbReference type="Proteomes" id="UP000231655">
    <property type="component" value="Unassembled WGS sequence"/>
</dbReference>
<dbReference type="AlphaFoldDB" id="A0A285J362"/>
<name>A0A285J362_9RHOB</name>
<dbReference type="InterPro" id="IPR041698">
    <property type="entry name" value="Methyltransf_25"/>
</dbReference>
<proteinExistence type="predicted"/>
<dbReference type="InterPro" id="IPR029063">
    <property type="entry name" value="SAM-dependent_MTases_sf"/>
</dbReference>
<protein>
    <submittedName>
        <fullName evidence="3">Methyltransferase domain-containing protein</fullName>
    </submittedName>
</protein>
<dbReference type="GO" id="GO:0008168">
    <property type="term" value="F:methyltransferase activity"/>
    <property type="evidence" value="ECO:0007669"/>
    <property type="project" value="UniProtKB-KW"/>
</dbReference>
<feature type="domain" description="Methyltransferase" evidence="2">
    <location>
        <begin position="73"/>
        <end position="160"/>
    </location>
</feature>